<feature type="transmembrane region" description="Helical" evidence="7">
    <location>
        <begin position="20"/>
        <end position="39"/>
    </location>
</feature>
<feature type="transmembrane region" description="Helical" evidence="7">
    <location>
        <begin position="70"/>
        <end position="90"/>
    </location>
</feature>
<feature type="transmembrane region" description="Helical" evidence="7">
    <location>
        <begin position="257"/>
        <end position="276"/>
    </location>
</feature>
<dbReference type="GO" id="GO:0055085">
    <property type="term" value="P:transmembrane transport"/>
    <property type="evidence" value="ECO:0007669"/>
    <property type="project" value="InterPro"/>
</dbReference>
<feature type="transmembrane region" description="Helical" evidence="7">
    <location>
        <begin position="175"/>
        <end position="192"/>
    </location>
</feature>
<feature type="transmembrane region" description="Helical" evidence="7">
    <location>
        <begin position="198"/>
        <end position="217"/>
    </location>
</feature>
<gene>
    <name evidence="8" type="ORF">ABS361_21880</name>
</gene>
<dbReference type="InterPro" id="IPR037294">
    <property type="entry name" value="ABC_BtuC-like"/>
</dbReference>
<dbReference type="InterPro" id="IPR001626">
    <property type="entry name" value="ABC_TroCD"/>
</dbReference>
<feature type="transmembrane region" description="Helical" evidence="7">
    <location>
        <begin position="140"/>
        <end position="163"/>
    </location>
</feature>
<feature type="transmembrane region" description="Helical" evidence="7">
    <location>
        <begin position="46"/>
        <end position="64"/>
    </location>
</feature>
<comment type="subcellular location">
    <subcellularLocation>
        <location evidence="6">Cell membrane</location>
        <topology evidence="6">Multi-pass membrane protein</topology>
    </subcellularLocation>
    <subcellularLocation>
        <location evidence="1">Membrane</location>
        <topology evidence="1">Multi-pass membrane protein</topology>
    </subcellularLocation>
</comment>
<reference evidence="8" key="1">
    <citation type="submission" date="2024-06" db="EMBL/GenBank/DDBJ databases">
        <title>Methylostella associata gen. nov., sp. nov., a novel Ancalomicrobiaceae-affiliated facultatively methylotrophic bacteria that feed on methanotrophs of the genus Methylococcus.</title>
        <authorList>
            <person name="Saltykova V."/>
            <person name="Danilova O.V."/>
            <person name="Oshkin I.Y."/>
            <person name="Belova S.E."/>
            <person name="Pimenov N.V."/>
            <person name="Dedysh S.N."/>
        </authorList>
    </citation>
    <scope>NUCLEOTIDE SEQUENCE</scope>
    <source>
        <strain evidence="8">S20</strain>
    </source>
</reference>
<keyword evidence="4 7" id="KW-1133">Transmembrane helix</keyword>
<dbReference type="GO" id="GO:0043190">
    <property type="term" value="C:ATP-binding cassette (ABC) transporter complex"/>
    <property type="evidence" value="ECO:0007669"/>
    <property type="project" value="InterPro"/>
</dbReference>
<evidence type="ECO:0000256" key="6">
    <source>
        <dbReference type="RuleBase" id="RU003943"/>
    </source>
</evidence>
<dbReference type="RefSeq" id="WP_407049704.1">
    <property type="nucleotide sequence ID" value="NZ_CP158568.1"/>
</dbReference>
<dbReference type="EMBL" id="CP158568">
    <property type="protein sequence ID" value="XBY44613.1"/>
    <property type="molecule type" value="Genomic_DNA"/>
</dbReference>
<dbReference type="GO" id="GO:0010043">
    <property type="term" value="P:response to zinc ion"/>
    <property type="evidence" value="ECO:0007669"/>
    <property type="project" value="TreeGrafter"/>
</dbReference>
<dbReference type="PANTHER" id="PTHR30477">
    <property type="entry name" value="ABC-TRANSPORTER METAL-BINDING PROTEIN"/>
    <property type="match status" value="1"/>
</dbReference>
<keyword evidence="6" id="KW-0813">Transport</keyword>
<dbReference type="KEGG" id="mflg:ABS361_21880"/>
<evidence type="ECO:0000256" key="2">
    <source>
        <dbReference type="ARBA" id="ARBA00008034"/>
    </source>
</evidence>
<feature type="transmembrane region" description="Helical" evidence="7">
    <location>
        <begin position="224"/>
        <end position="245"/>
    </location>
</feature>
<comment type="similarity">
    <text evidence="2 6">Belongs to the ABC-3 integral membrane protein family.</text>
</comment>
<dbReference type="PANTHER" id="PTHR30477:SF13">
    <property type="entry name" value="IRON TRANSPORT SYSTEM MEMBRANE PROTEIN HI_0360-RELATED"/>
    <property type="match status" value="1"/>
</dbReference>
<evidence type="ECO:0000256" key="7">
    <source>
        <dbReference type="SAM" id="Phobius"/>
    </source>
</evidence>
<dbReference type="SUPFAM" id="SSF81345">
    <property type="entry name" value="ABC transporter involved in vitamin B12 uptake, BtuC"/>
    <property type="match status" value="1"/>
</dbReference>
<name>A0AAU7XA30_9HYPH</name>
<keyword evidence="5 7" id="KW-0472">Membrane</keyword>
<dbReference type="Gene3D" id="1.10.3470.10">
    <property type="entry name" value="ABC transporter involved in vitamin B12 uptake, BtuC"/>
    <property type="match status" value="1"/>
</dbReference>
<keyword evidence="3 6" id="KW-0812">Transmembrane</keyword>
<proteinExistence type="inferred from homology"/>
<evidence type="ECO:0000313" key="8">
    <source>
        <dbReference type="EMBL" id="XBY44613.1"/>
    </source>
</evidence>
<organism evidence="8">
    <name type="scientific">Methyloraptor flagellatus</name>
    <dbReference type="NCBI Taxonomy" id="3162530"/>
    <lineage>
        <taxon>Bacteria</taxon>
        <taxon>Pseudomonadati</taxon>
        <taxon>Pseudomonadota</taxon>
        <taxon>Alphaproteobacteria</taxon>
        <taxon>Hyphomicrobiales</taxon>
        <taxon>Ancalomicrobiaceae</taxon>
        <taxon>Methyloraptor</taxon>
    </lineage>
</organism>
<evidence type="ECO:0000256" key="4">
    <source>
        <dbReference type="ARBA" id="ARBA00022989"/>
    </source>
</evidence>
<feature type="transmembrane region" description="Helical" evidence="7">
    <location>
        <begin position="102"/>
        <end position="120"/>
    </location>
</feature>
<evidence type="ECO:0000256" key="1">
    <source>
        <dbReference type="ARBA" id="ARBA00004141"/>
    </source>
</evidence>
<sequence length="289" mass="29727">MIWDTFFAPFAEFEFMRRALIGAIALALGAAPAGVFLMLRRMSLTGDAMAHAILPGAALGYLVAGLSLPAMTIGGLAAGIAVAVGAGAVARTTILKEDASLAAFYLLSLALGVTIVSTKGSNVDLLHVLFGSVLALDDQALLLIAGIATVTLFAFAVILRPLVLDCIDPNFLRSVSRSGAAVHLVFMTLVVLNLVGGFHALGTLLAVGIMMLPAAAARLWVSDLTALCVVAAGFGIASSYGGLIVSYHESLPAGPSIILVAGVIYMISLVFGRAGGLARDLGRRRHLEA</sequence>
<protein>
    <submittedName>
        <fullName evidence="8">Metal ABC transporter permease</fullName>
    </submittedName>
</protein>
<evidence type="ECO:0000256" key="5">
    <source>
        <dbReference type="ARBA" id="ARBA00023136"/>
    </source>
</evidence>
<accession>A0AAU7XA30</accession>
<evidence type="ECO:0000256" key="3">
    <source>
        <dbReference type="ARBA" id="ARBA00022692"/>
    </source>
</evidence>
<dbReference type="Pfam" id="PF00950">
    <property type="entry name" value="ABC-3"/>
    <property type="match status" value="1"/>
</dbReference>
<dbReference type="AlphaFoldDB" id="A0AAU7XA30"/>